<dbReference type="EMBL" id="CABDUW010000025">
    <property type="protein sequence ID" value="VTJ53123.1"/>
    <property type="molecule type" value="Genomic_DNA"/>
</dbReference>
<sequence>MVASSEGSLGALGWGTSPHVRCASLLLVPKMLGKEGRLFILGYALAAIYAGPVANLQHNLNEVIASLGCTVEHQIKNARAAWRISTAPLRAVFKDLLSSRASLKAEAKNISTSFEDLDAQVNSEAGFVPEDAADSEETAQGAQARGAPSSRLHLSTQKMYELKTKLRCSCEGAPGSTGRGRPQRRGPDVVNRAILSCHRWFDQKHQECMRRISVPLLNHLFCLPMKFKFFCDIAKVMEVWCRSRIPVEGNFGQTYDSLNQSIRGLDEEFSANIDIKEERQAAVLGVNLSWQHVSTEVRESVQRQEARLQWALGLLHVLMSCAFLLVLHS</sequence>
<evidence type="ECO:0000256" key="1">
    <source>
        <dbReference type="SAM" id="MobiDB-lite"/>
    </source>
</evidence>
<evidence type="ECO:0000313" key="2">
    <source>
        <dbReference type="EMBL" id="VTJ53123.1"/>
    </source>
</evidence>
<dbReference type="PANTHER" id="PTHR21041:SF17">
    <property type="entry name" value="E3 UBIQUITIN-PROTEIN LIGASE DCST1"/>
    <property type="match status" value="1"/>
</dbReference>
<organism evidence="2 3">
    <name type="scientific">Marmota monax</name>
    <name type="common">Woodchuck</name>
    <dbReference type="NCBI Taxonomy" id="9995"/>
    <lineage>
        <taxon>Eukaryota</taxon>
        <taxon>Metazoa</taxon>
        <taxon>Chordata</taxon>
        <taxon>Craniata</taxon>
        <taxon>Vertebrata</taxon>
        <taxon>Euteleostomi</taxon>
        <taxon>Mammalia</taxon>
        <taxon>Eutheria</taxon>
        <taxon>Euarchontoglires</taxon>
        <taxon>Glires</taxon>
        <taxon>Rodentia</taxon>
        <taxon>Sciuromorpha</taxon>
        <taxon>Sciuridae</taxon>
        <taxon>Xerinae</taxon>
        <taxon>Marmotini</taxon>
        <taxon>Marmota</taxon>
    </lineage>
</organism>
<dbReference type="InterPro" id="IPR051856">
    <property type="entry name" value="CSR-E3_Ligase_Protein"/>
</dbReference>
<evidence type="ECO:0000313" key="3">
    <source>
        <dbReference type="Proteomes" id="UP000335636"/>
    </source>
</evidence>
<dbReference type="AlphaFoldDB" id="A0A5E4A775"/>
<dbReference type="PANTHER" id="PTHR21041">
    <property type="entry name" value="DENDRITIC CELL-SPECIFIC TRANSMEMBRANE PROTEIN"/>
    <property type="match status" value="1"/>
</dbReference>
<feature type="region of interest" description="Disordered" evidence="1">
    <location>
        <begin position="131"/>
        <end position="151"/>
    </location>
</feature>
<protein>
    <submittedName>
        <fullName evidence="2">Uncharacterized protein</fullName>
    </submittedName>
</protein>
<gene>
    <name evidence="2" type="ORF">MONAX_5E008783</name>
</gene>
<reference evidence="2" key="1">
    <citation type="submission" date="2019-04" db="EMBL/GenBank/DDBJ databases">
        <authorList>
            <person name="Alioto T."/>
            <person name="Alioto T."/>
        </authorList>
    </citation>
    <scope>NUCLEOTIDE SEQUENCE [LARGE SCALE GENOMIC DNA]</scope>
</reference>
<dbReference type="Proteomes" id="UP000335636">
    <property type="component" value="Unassembled WGS sequence"/>
</dbReference>
<keyword evidence="3" id="KW-1185">Reference proteome</keyword>
<proteinExistence type="predicted"/>
<comment type="caution">
    <text evidence="2">The sequence shown here is derived from an EMBL/GenBank/DDBJ whole genome shotgun (WGS) entry which is preliminary data.</text>
</comment>
<name>A0A5E4A775_MARMO</name>
<accession>A0A5E4A775</accession>